<protein>
    <recommendedName>
        <fullName evidence="3">DUF4238 domain-containing protein</fullName>
    </recommendedName>
</protein>
<evidence type="ECO:0000313" key="2">
    <source>
        <dbReference type="Proteomes" id="UP000475265"/>
    </source>
</evidence>
<dbReference type="AlphaFoldDB" id="A0A6L5BQW8"/>
<dbReference type="RefSeq" id="WP_163912839.1">
    <property type="nucleotide sequence ID" value="NZ_JAAAXX010000002.1"/>
</dbReference>
<proteinExistence type="predicted"/>
<evidence type="ECO:0000313" key="1">
    <source>
        <dbReference type="EMBL" id="KAF2390768.1"/>
    </source>
</evidence>
<comment type="caution">
    <text evidence="1">The sequence shown here is derived from an EMBL/GenBank/DDBJ whole genome shotgun (WGS) entry which is preliminary data.</text>
</comment>
<reference evidence="1 2" key="1">
    <citation type="submission" date="2019-12" db="EMBL/GenBank/DDBJ databases">
        <title>Endophytic bacteria associated with Panax ginseng seedlings.</title>
        <authorList>
            <person name="Park J.M."/>
            <person name="Shin R."/>
            <person name="Jo S.H."/>
        </authorList>
    </citation>
    <scope>NUCLEOTIDE SEQUENCE [LARGE SCALE GENOMIC DNA]</scope>
    <source>
        <strain evidence="1 2">PgKB32</strain>
    </source>
</reference>
<organism evidence="1 2">
    <name type="scientific">Pseudomonas frederiksbergensis</name>
    <dbReference type="NCBI Taxonomy" id="104087"/>
    <lineage>
        <taxon>Bacteria</taxon>
        <taxon>Pseudomonadati</taxon>
        <taxon>Pseudomonadota</taxon>
        <taxon>Gammaproteobacteria</taxon>
        <taxon>Pseudomonadales</taxon>
        <taxon>Pseudomonadaceae</taxon>
        <taxon>Pseudomonas</taxon>
    </lineage>
</organism>
<evidence type="ECO:0008006" key="3">
    <source>
        <dbReference type="Google" id="ProtNLM"/>
    </source>
</evidence>
<name>A0A6L5BQW8_9PSED</name>
<dbReference type="InterPro" id="IPR025332">
    <property type="entry name" value="DUF4238"/>
</dbReference>
<dbReference type="EMBL" id="JAAAXX010000002">
    <property type="protein sequence ID" value="KAF2390768.1"/>
    <property type="molecule type" value="Genomic_DNA"/>
</dbReference>
<gene>
    <name evidence="1" type="ORF">FX983_05235</name>
</gene>
<dbReference type="Pfam" id="PF14022">
    <property type="entry name" value="DUF4238"/>
    <property type="match status" value="1"/>
</dbReference>
<sequence length="349" mass="39089">MSGVRQHFIPRFLQKGFRTSGNGKIVRCWVYEQNKPPRSANIQDVGLERHFYAIDGEPDLDDKITDEERDVYVPLIDSLRAGNLSEAVVERIPALLAHLEIRSRHVRQNMHSMVDECATGILGYLSDPTTLRALTQDHFRPGSPVFDSALAKQDVSPQQLQALLTMDESLLDQIIEPLVAIFAAQMPALLTRIKSSIPDMIKASHVRMLNESVSPAARALRFSALHYSVQRFESGDLPLGDSVVLFHVRGERSFKPFMDKDDELVHVILPLSSDLYLLGETDISQPPLSQNLPLEIARCSMKYFICSHQSDRAVDFQAQIGRNASWLSAREMSVLLGEVLSGLMGQKLT</sequence>
<dbReference type="Proteomes" id="UP000475265">
    <property type="component" value="Unassembled WGS sequence"/>
</dbReference>
<accession>A0A6L5BQW8</accession>